<accession>D3B067</accession>
<feature type="transmembrane region" description="Helical" evidence="1">
    <location>
        <begin position="21"/>
        <end position="39"/>
    </location>
</feature>
<keyword evidence="3" id="KW-1185">Reference proteome</keyword>
<gene>
    <name evidence="2" type="ORF">PPL_01683</name>
</gene>
<reference evidence="2 3" key="1">
    <citation type="journal article" date="2011" name="Genome Res.">
        <title>Phylogeny-wide analysis of social amoeba genomes highlights ancient origins for complex intercellular communication.</title>
        <authorList>
            <person name="Heidel A.J."/>
            <person name="Lawal H.M."/>
            <person name="Felder M."/>
            <person name="Schilde C."/>
            <person name="Helps N.R."/>
            <person name="Tunggal B."/>
            <person name="Rivero F."/>
            <person name="John U."/>
            <person name="Schleicher M."/>
            <person name="Eichinger L."/>
            <person name="Platzer M."/>
            <person name="Noegel A.A."/>
            <person name="Schaap P."/>
            <person name="Gloeckner G."/>
        </authorList>
    </citation>
    <scope>NUCLEOTIDE SEQUENCE [LARGE SCALE GENOMIC DNA]</scope>
    <source>
        <strain evidence="3">ATCC 26659 / Pp 5 / PN500</strain>
    </source>
</reference>
<dbReference type="EMBL" id="ADBJ01000008">
    <property type="protein sequence ID" value="EFA84691.1"/>
    <property type="molecule type" value="Genomic_DNA"/>
</dbReference>
<name>D3B067_HETP5</name>
<dbReference type="Proteomes" id="UP000001396">
    <property type="component" value="Unassembled WGS sequence"/>
</dbReference>
<evidence type="ECO:0000256" key="1">
    <source>
        <dbReference type="SAM" id="Phobius"/>
    </source>
</evidence>
<keyword evidence="1" id="KW-0472">Membrane</keyword>
<dbReference type="InParanoid" id="D3B067"/>
<protein>
    <submittedName>
        <fullName evidence="2">Uncharacterized protein</fullName>
    </submittedName>
</protein>
<sequence>MYDSYSNKLETDHESSMFREVYYNVVLFIYFKGGNVFFYKTDTLFNNTNLVDYYNYNKDNNNNHNNTIDHKTADHIQK</sequence>
<keyword evidence="1" id="KW-1133">Transmembrane helix</keyword>
<evidence type="ECO:0000313" key="3">
    <source>
        <dbReference type="Proteomes" id="UP000001396"/>
    </source>
</evidence>
<dbReference type="AlphaFoldDB" id="D3B067"/>
<dbReference type="RefSeq" id="XP_020436804.1">
    <property type="nucleotide sequence ID" value="XM_020572687.1"/>
</dbReference>
<evidence type="ECO:0000313" key="2">
    <source>
        <dbReference type="EMBL" id="EFA84691.1"/>
    </source>
</evidence>
<organism evidence="2 3">
    <name type="scientific">Heterostelium pallidum (strain ATCC 26659 / Pp 5 / PN500)</name>
    <name type="common">Cellular slime mold</name>
    <name type="synonym">Polysphondylium pallidum</name>
    <dbReference type="NCBI Taxonomy" id="670386"/>
    <lineage>
        <taxon>Eukaryota</taxon>
        <taxon>Amoebozoa</taxon>
        <taxon>Evosea</taxon>
        <taxon>Eumycetozoa</taxon>
        <taxon>Dictyostelia</taxon>
        <taxon>Acytosteliales</taxon>
        <taxon>Acytosteliaceae</taxon>
        <taxon>Heterostelium</taxon>
    </lineage>
</organism>
<comment type="caution">
    <text evidence="2">The sequence shown here is derived from an EMBL/GenBank/DDBJ whole genome shotgun (WGS) entry which is preliminary data.</text>
</comment>
<keyword evidence="1" id="KW-0812">Transmembrane</keyword>
<proteinExistence type="predicted"/>
<dbReference type="GeneID" id="31357212"/>